<dbReference type="Pfam" id="PF25884">
    <property type="entry name" value="At5g19230"/>
    <property type="match status" value="2"/>
</dbReference>
<feature type="transmembrane region" description="Helical" evidence="1">
    <location>
        <begin position="323"/>
        <end position="344"/>
    </location>
</feature>
<dbReference type="PANTHER" id="PTHR33976">
    <property type="entry name" value="OS07G0645000 PROTEIN"/>
    <property type="match status" value="1"/>
</dbReference>
<dbReference type="STRING" id="3476.A0A2P5DSY2"/>
<feature type="signal peptide" evidence="2">
    <location>
        <begin position="1"/>
        <end position="25"/>
    </location>
</feature>
<dbReference type="AlphaFoldDB" id="A0A2P5DSY2"/>
<feature type="domain" description="Uncharacterized GPI-anchored protein At5g19230-like" evidence="3">
    <location>
        <begin position="180"/>
        <end position="307"/>
    </location>
</feature>
<gene>
    <name evidence="4" type="ORF">PanWU01x14_034360</name>
</gene>
<accession>A0A2P5DSY2</accession>
<dbReference type="InterPro" id="IPR059083">
    <property type="entry name" value="At5g19230_dom"/>
</dbReference>
<keyword evidence="1" id="KW-1133">Transmembrane helix</keyword>
<feature type="domain" description="Uncharacterized GPI-anchored protein At5g19230-like" evidence="3">
    <location>
        <begin position="29"/>
        <end position="156"/>
    </location>
</feature>
<dbReference type="OrthoDB" id="753138at2759"/>
<keyword evidence="5" id="KW-1185">Reference proteome</keyword>
<sequence>MASFKLSCFFVLVHVSLLLPNMVLSNDDEDNLLQGINSYRQSLRLPQLAKNGKADCLAAEMADEIEDQPCTTLTTGPNIVPSTQTQLSDYPKLLKKCGINVNTTTDGVILPVCVPKLVPTLVLTNYTHTSYAKYLNNSKYTGAGVGSEDDWMVVVLSTSTTAGSFSRAVSLVSQMGFGKEDGLFQGINNYRKSLNVSELKKNENADCLADEIADDLDDYPCSGAEEFAGDPARTVPRLVNFPKLAKKCDIEVNTTMDSIILPVCVPKLVTELVLNNFTKSPYKKFLNDSKFTGAGVGSENDWIVVVLATDKPSGSVSGSAASLFAFGMVQSSVVSFLGVLLALLSF</sequence>
<evidence type="ECO:0000256" key="2">
    <source>
        <dbReference type="SAM" id="SignalP"/>
    </source>
</evidence>
<organism evidence="4 5">
    <name type="scientific">Parasponia andersonii</name>
    <name type="common">Sponia andersonii</name>
    <dbReference type="NCBI Taxonomy" id="3476"/>
    <lineage>
        <taxon>Eukaryota</taxon>
        <taxon>Viridiplantae</taxon>
        <taxon>Streptophyta</taxon>
        <taxon>Embryophyta</taxon>
        <taxon>Tracheophyta</taxon>
        <taxon>Spermatophyta</taxon>
        <taxon>Magnoliopsida</taxon>
        <taxon>eudicotyledons</taxon>
        <taxon>Gunneridae</taxon>
        <taxon>Pentapetalae</taxon>
        <taxon>rosids</taxon>
        <taxon>fabids</taxon>
        <taxon>Rosales</taxon>
        <taxon>Cannabaceae</taxon>
        <taxon>Parasponia</taxon>
    </lineage>
</organism>
<protein>
    <recommendedName>
        <fullName evidence="3">Uncharacterized GPI-anchored protein At5g19230-like domain-containing protein</fullName>
    </recommendedName>
</protein>
<keyword evidence="1" id="KW-0472">Membrane</keyword>
<evidence type="ECO:0000256" key="1">
    <source>
        <dbReference type="SAM" id="Phobius"/>
    </source>
</evidence>
<comment type="caution">
    <text evidence="4">The sequence shown here is derived from an EMBL/GenBank/DDBJ whole genome shotgun (WGS) entry which is preliminary data.</text>
</comment>
<reference evidence="5" key="1">
    <citation type="submission" date="2016-06" db="EMBL/GenBank/DDBJ databases">
        <title>Parallel loss of symbiosis genes in relatives of nitrogen-fixing non-legume Parasponia.</title>
        <authorList>
            <person name="Van Velzen R."/>
            <person name="Holmer R."/>
            <person name="Bu F."/>
            <person name="Rutten L."/>
            <person name="Van Zeijl A."/>
            <person name="Liu W."/>
            <person name="Santuari L."/>
            <person name="Cao Q."/>
            <person name="Sharma T."/>
            <person name="Shen D."/>
            <person name="Roswanjaya Y."/>
            <person name="Wardhani T."/>
            <person name="Kalhor M.S."/>
            <person name="Jansen J."/>
            <person name="Van den Hoogen J."/>
            <person name="Gungor B."/>
            <person name="Hartog M."/>
            <person name="Hontelez J."/>
            <person name="Verver J."/>
            <person name="Yang W.-C."/>
            <person name="Schijlen E."/>
            <person name="Repin R."/>
            <person name="Schilthuizen M."/>
            <person name="Schranz E."/>
            <person name="Heidstra R."/>
            <person name="Miyata K."/>
            <person name="Fedorova E."/>
            <person name="Kohlen W."/>
            <person name="Bisseling T."/>
            <person name="Smit S."/>
            <person name="Geurts R."/>
        </authorList>
    </citation>
    <scope>NUCLEOTIDE SEQUENCE [LARGE SCALE GENOMIC DNA]</scope>
    <source>
        <strain evidence="5">cv. WU1-14</strain>
    </source>
</reference>
<name>A0A2P5DSY2_PARAD</name>
<evidence type="ECO:0000259" key="3">
    <source>
        <dbReference type="Pfam" id="PF25884"/>
    </source>
</evidence>
<dbReference type="InterPro" id="IPR045285">
    <property type="entry name" value="At5g19230-like"/>
</dbReference>
<evidence type="ECO:0000313" key="5">
    <source>
        <dbReference type="Proteomes" id="UP000237105"/>
    </source>
</evidence>
<dbReference type="EMBL" id="JXTB01000018">
    <property type="protein sequence ID" value="PON76382.1"/>
    <property type="molecule type" value="Genomic_DNA"/>
</dbReference>
<keyword evidence="1" id="KW-0812">Transmembrane</keyword>
<feature type="chain" id="PRO_5015168434" description="Uncharacterized GPI-anchored protein At5g19230-like domain-containing protein" evidence="2">
    <location>
        <begin position="26"/>
        <end position="346"/>
    </location>
</feature>
<proteinExistence type="predicted"/>
<dbReference type="PANTHER" id="PTHR33976:SF11">
    <property type="entry name" value="GPI-ANCHORED PROTEIN"/>
    <property type="match status" value="1"/>
</dbReference>
<keyword evidence="2" id="KW-0732">Signal</keyword>
<evidence type="ECO:0000313" key="4">
    <source>
        <dbReference type="EMBL" id="PON76382.1"/>
    </source>
</evidence>
<dbReference type="Proteomes" id="UP000237105">
    <property type="component" value="Unassembled WGS sequence"/>
</dbReference>